<dbReference type="InterPro" id="IPR005502">
    <property type="entry name" value="Ribosyl_crysJ1"/>
</dbReference>
<dbReference type="Pfam" id="PF09409">
    <property type="entry name" value="PUB"/>
    <property type="match status" value="1"/>
</dbReference>
<dbReference type="EMBL" id="CAUYUJ010000499">
    <property type="protein sequence ID" value="CAK0790901.1"/>
    <property type="molecule type" value="Genomic_DNA"/>
</dbReference>
<comment type="caution">
    <text evidence="3">The sequence shown here is derived from an EMBL/GenBank/DDBJ whole genome shotgun (WGS) entry which is preliminary data.</text>
</comment>
<evidence type="ECO:0000313" key="4">
    <source>
        <dbReference type="Proteomes" id="UP001189429"/>
    </source>
</evidence>
<dbReference type="SUPFAM" id="SSF143503">
    <property type="entry name" value="PUG domain-like"/>
    <property type="match status" value="1"/>
</dbReference>
<reference evidence="3" key="1">
    <citation type="submission" date="2023-10" db="EMBL/GenBank/DDBJ databases">
        <authorList>
            <person name="Chen Y."/>
            <person name="Shah S."/>
            <person name="Dougan E. K."/>
            <person name="Thang M."/>
            <person name="Chan C."/>
        </authorList>
    </citation>
    <scope>NUCLEOTIDE SEQUENCE [LARGE SCALE GENOMIC DNA]</scope>
</reference>
<proteinExistence type="predicted"/>
<evidence type="ECO:0000313" key="3">
    <source>
        <dbReference type="EMBL" id="CAK0790901.1"/>
    </source>
</evidence>
<feature type="compositionally biased region" description="Low complexity" evidence="1">
    <location>
        <begin position="399"/>
        <end position="412"/>
    </location>
</feature>
<feature type="region of interest" description="Disordered" evidence="1">
    <location>
        <begin position="364"/>
        <end position="461"/>
    </location>
</feature>
<protein>
    <recommendedName>
        <fullName evidence="2">PUB domain-containing protein</fullName>
    </recommendedName>
</protein>
<keyword evidence="4" id="KW-1185">Reference proteome</keyword>
<dbReference type="Proteomes" id="UP001189429">
    <property type="component" value="Unassembled WGS sequence"/>
</dbReference>
<accession>A0ABN9PI34</accession>
<dbReference type="SUPFAM" id="SSF101478">
    <property type="entry name" value="ADP-ribosylglycohydrolase"/>
    <property type="match status" value="1"/>
</dbReference>
<feature type="compositionally biased region" description="Low complexity" evidence="1">
    <location>
        <begin position="429"/>
        <end position="440"/>
    </location>
</feature>
<feature type="domain" description="PUB" evidence="2">
    <location>
        <begin position="18"/>
        <end position="75"/>
    </location>
</feature>
<dbReference type="Pfam" id="PF03747">
    <property type="entry name" value="ADP_ribosyl_GH"/>
    <property type="match status" value="1"/>
</dbReference>
<feature type="compositionally biased region" description="Basic and acidic residues" evidence="1">
    <location>
        <begin position="418"/>
        <end position="428"/>
    </location>
</feature>
<dbReference type="PANTHER" id="PTHR23153">
    <property type="entry name" value="UBX-RELATED"/>
    <property type="match status" value="1"/>
</dbReference>
<dbReference type="PANTHER" id="PTHR23153:SF38">
    <property type="entry name" value="UBX DOMAIN-CONTAINING PROTEIN 6"/>
    <property type="match status" value="1"/>
</dbReference>
<evidence type="ECO:0000259" key="2">
    <source>
        <dbReference type="Pfam" id="PF09409"/>
    </source>
</evidence>
<dbReference type="InterPro" id="IPR018997">
    <property type="entry name" value="PUB_domain"/>
</dbReference>
<evidence type="ECO:0000256" key="1">
    <source>
        <dbReference type="SAM" id="MobiDB-lite"/>
    </source>
</evidence>
<name>A0ABN9PI34_9DINO</name>
<dbReference type="InterPro" id="IPR036705">
    <property type="entry name" value="Ribosyl_crysJ1_sf"/>
</dbReference>
<dbReference type="CDD" id="cd09212">
    <property type="entry name" value="PUB"/>
    <property type="match status" value="1"/>
</dbReference>
<dbReference type="InterPro" id="IPR036339">
    <property type="entry name" value="PUB-like_dom_sf"/>
</dbReference>
<dbReference type="Gene3D" id="1.20.58.2190">
    <property type="match status" value="1"/>
</dbReference>
<gene>
    <name evidence="3" type="ORF">PCOR1329_LOCUS2027</name>
</gene>
<dbReference type="Gene3D" id="1.10.4080.10">
    <property type="entry name" value="ADP-ribosylation/Crystallin J1"/>
    <property type="match status" value="1"/>
</dbReference>
<organism evidence="3 4">
    <name type="scientific">Prorocentrum cordatum</name>
    <dbReference type="NCBI Taxonomy" id="2364126"/>
    <lineage>
        <taxon>Eukaryota</taxon>
        <taxon>Sar</taxon>
        <taxon>Alveolata</taxon>
        <taxon>Dinophyceae</taxon>
        <taxon>Prorocentrales</taxon>
        <taxon>Prorocentraceae</taxon>
        <taxon>Prorocentrum</taxon>
    </lineage>
</organism>
<feature type="compositionally biased region" description="Basic residues" evidence="1">
    <location>
        <begin position="452"/>
        <end position="461"/>
    </location>
</feature>
<feature type="non-terminal residue" evidence="3">
    <location>
        <position position="461"/>
    </location>
</feature>
<sequence length="461" mass="47389">MELETLLSRLQASAGPQAAEGALALLERILQNVAENPSSPKFRRLSSTSARLQSGLLRHAGALEFLAAAGFRDTGGGLLELGAGSEASVQSALRAVRAHGAAEVIGGADPLRAAYLAAVAGGAQGAGVAELAAISGQPGGPEALQVLEKIVTNVRRYPDSEKYRCVVLSKPAGQRLRQGPVELLGAVLGVAVGDALGAPLGGKGPFEVLAAEVDKAEEMCGGGAWGVAPGQPTGHTELMVCLSECLAEAPAGALPADSIALSYGRWGRSAPFRSERACSQAFQRPLSAQELVERARDVNQKATGGGALARCMPLAALGAARGSPAAAAAQAREEARLSHPDLAVGLLPPNRLRVHRRAARAELWGSRRRDRSTAAVARAGQGGGPPRRPERPGGGPAGLGAPLARRAAARGPARGRRDRVGAARRADRGLGSAGRLAGHGALERRGHPVLVRLRRCPPQRR</sequence>